<keyword evidence="3" id="KW-1185">Reference proteome</keyword>
<dbReference type="Proteomes" id="UP001176891">
    <property type="component" value="Unassembled WGS sequence"/>
</dbReference>
<sequence length="154" mass="17383">MKSKTKTYTLLGLVLAIWGIVGYRIILTIKPTEPNTSKQNINVAFNPKINTKVDTFSIQPLDRDPFLGILHKKRNPISNTKKAVLKTPILWPSLVYHGVILKQDSKEKVCVLSINEKQHIIKVGQNIENVKLLKANSKEASVIFKGQRKTITKL</sequence>
<keyword evidence="1" id="KW-1133">Transmembrane helix</keyword>
<evidence type="ECO:0000313" key="2">
    <source>
        <dbReference type="EMBL" id="MDO5986297.1"/>
    </source>
</evidence>
<evidence type="ECO:0000313" key="3">
    <source>
        <dbReference type="Proteomes" id="UP001176891"/>
    </source>
</evidence>
<feature type="transmembrane region" description="Helical" evidence="1">
    <location>
        <begin position="7"/>
        <end position="26"/>
    </location>
</feature>
<name>A0ABT8WX76_9FLAO</name>
<protein>
    <submittedName>
        <fullName evidence="2">Uncharacterized protein</fullName>
    </submittedName>
</protein>
<evidence type="ECO:0000256" key="1">
    <source>
        <dbReference type="SAM" id="Phobius"/>
    </source>
</evidence>
<comment type="caution">
    <text evidence="2">The sequence shown here is derived from an EMBL/GenBank/DDBJ whole genome shotgun (WGS) entry which is preliminary data.</text>
</comment>
<accession>A0ABT8WX76</accession>
<proteinExistence type="predicted"/>
<keyword evidence="1" id="KW-0472">Membrane</keyword>
<reference evidence="2" key="1">
    <citation type="submission" date="2023-07" db="EMBL/GenBank/DDBJ databases">
        <title>Two novel species in the genus Flavivirga.</title>
        <authorList>
            <person name="Kwon K."/>
        </authorList>
    </citation>
    <scope>NUCLEOTIDE SEQUENCE</scope>
    <source>
        <strain evidence="2">KACC 14157</strain>
    </source>
</reference>
<keyword evidence="1" id="KW-0812">Transmembrane</keyword>
<dbReference type="RefSeq" id="WP_303280817.1">
    <property type="nucleotide sequence ID" value="NZ_BAABCZ010000016.1"/>
</dbReference>
<organism evidence="2 3">
    <name type="scientific">Flavivirga amylovorans</name>
    <dbReference type="NCBI Taxonomy" id="870486"/>
    <lineage>
        <taxon>Bacteria</taxon>
        <taxon>Pseudomonadati</taxon>
        <taxon>Bacteroidota</taxon>
        <taxon>Flavobacteriia</taxon>
        <taxon>Flavobacteriales</taxon>
        <taxon>Flavobacteriaceae</taxon>
        <taxon>Flavivirga</taxon>
    </lineage>
</organism>
<dbReference type="EMBL" id="JAUOEM010000001">
    <property type="protein sequence ID" value="MDO5986297.1"/>
    <property type="molecule type" value="Genomic_DNA"/>
</dbReference>
<gene>
    <name evidence="2" type="ORF">Q4Q39_02670</name>
</gene>